<dbReference type="InterPro" id="IPR010998">
    <property type="entry name" value="Integrase_recombinase_N"/>
</dbReference>
<keyword evidence="3" id="KW-0132">Cell division</keyword>
<dbReference type="PANTHER" id="PTHR30349:SF77">
    <property type="entry name" value="TYROSINE RECOMBINASE XERC"/>
    <property type="match status" value="1"/>
</dbReference>
<dbReference type="InterPro" id="IPR011010">
    <property type="entry name" value="DNA_brk_join_enz"/>
</dbReference>
<dbReference type="GO" id="GO:0003677">
    <property type="term" value="F:DNA binding"/>
    <property type="evidence" value="ECO:0007669"/>
    <property type="project" value="UniProtKB-KW"/>
</dbReference>
<dbReference type="InterPro" id="IPR004107">
    <property type="entry name" value="Integrase_SAM-like_N"/>
</dbReference>
<proteinExistence type="predicted"/>
<dbReference type="SUPFAM" id="SSF56349">
    <property type="entry name" value="DNA breaking-rejoining enzymes"/>
    <property type="match status" value="1"/>
</dbReference>
<dbReference type="Gene3D" id="1.10.150.130">
    <property type="match status" value="1"/>
</dbReference>
<dbReference type="PROSITE" id="PS51900">
    <property type="entry name" value="CB"/>
    <property type="match status" value="1"/>
</dbReference>
<dbReference type="InterPro" id="IPR050090">
    <property type="entry name" value="Tyrosine_recombinase_XerCD"/>
</dbReference>
<dbReference type="EMBL" id="BARV01042636">
    <property type="protein sequence ID" value="GAI49550.1"/>
    <property type="molecule type" value="Genomic_DNA"/>
</dbReference>
<dbReference type="GO" id="GO:0006310">
    <property type="term" value="P:DNA recombination"/>
    <property type="evidence" value="ECO:0007669"/>
    <property type="project" value="UniProtKB-KW"/>
</dbReference>
<evidence type="ECO:0000259" key="9">
    <source>
        <dbReference type="PROSITE" id="PS51898"/>
    </source>
</evidence>
<keyword evidence="8" id="KW-0131">Cell cycle</keyword>
<dbReference type="GO" id="GO:0005737">
    <property type="term" value="C:cytoplasm"/>
    <property type="evidence" value="ECO:0007669"/>
    <property type="project" value="UniProtKB-SubCell"/>
</dbReference>
<evidence type="ECO:0000313" key="11">
    <source>
        <dbReference type="EMBL" id="GAI49550.1"/>
    </source>
</evidence>
<feature type="non-terminal residue" evidence="11">
    <location>
        <position position="126"/>
    </location>
</feature>
<evidence type="ECO:0000256" key="1">
    <source>
        <dbReference type="ARBA" id="ARBA00004496"/>
    </source>
</evidence>
<sequence length="126" mass="14905">HGIIKVNFKDIRAWVVFLMENRISARTINRKISTLKTFFKFLMREGLIDSNPVDKVLTLKQEKKLPQFIEQAQMDELLDFYQFGDDFEGVRNRLIIEMLYVTGIRRAELINLKDIDIDISRLTIKV</sequence>
<reference evidence="11" key="1">
    <citation type="journal article" date="2014" name="Front. Microbiol.">
        <title>High frequency of phylogenetically diverse reductive dehalogenase-homologous genes in deep subseafloor sedimentary metagenomes.</title>
        <authorList>
            <person name="Kawai M."/>
            <person name="Futagami T."/>
            <person name="Toyoda A."/>
            <person name="Takaki Y."/>
            <person name="Nishi S."/>
            <person name="Hori S."/>
            <person name="Arai W."/>
            <person name="Tsubouchi T."/>
            <person name="Morono Y."/>
            <person name="Uchiyama I."/>
            <person name="Ito T."/>
            <person name="Fujiyama A."/>
            <person name="Inagaki F."/>
            <person name="Takami H."/>
        </authorList>
    </citation>
    <scope>NUCLEOTIDE SEQUENCE</scope>
    <source>
        <strain evidence="11">Expedition CK06-06</strain>
    </source>
</reference>
<gene>
    <name evidence="11" type="ORF">S06H3_64028</name>
</gene>
<dbReference type="AlphaFoldDB" id="X1QEV9"/>
<keyword evidence="2" id="KW-0963">Cytoplasm</keyword>
<protein>
    <recommendedName>
        <fullName evidence="12">Core-binding (CB) domain-containing protein</fullName>
    </recommendedName>
</protein>
<evidence type="ECO:0000256" key="3">
    <source>
        <dbReference type="ARBA" id="ARBA00022618"/>
    </source>
</evidence>
<comment type="subcellular location">
    <subcellularLocation>
        <location evidence="1">Cytoplasm</location>
    </subcellularLocation>
</comment>
<evidence type="ECO:0000256" key="2">
    <source>
        <dbReference type="ARBA" id="ARBA00022490"/>
    </source>
</evidence>
<keyword evidence="6" id="KW-0238">DNA-binding</keyword>
<dbReference type="Pfam" id="PF02899">
    <property type="entry name" value="Phage_int_SAM_1"/>
    <property type="match status" value="1"/>
</dbReference>
<keyword evidence="4" id="KW-0159">Chromosome partition</keyword>
<dbReference type="InterPro" id="IPR002104">
    <property type="entry name" value="Integrase_catalytic"/>
</dbReference>
<evidence type="ECO:0000259" key="10">
    <source>
        <dbReference type="PROSITE" id="PS51900"/>
    </source>
</evidence>
<dbReference type="Pfam" id="PF00589">
    <property type="entry name" value="Phage_integrase"/>
    <property type="match status" value="1"/>
</dbReference>
<dbReference type="GO" id="GO:0007059">
    <property type="term" value="P:chromosome segregation"/>
    <property type="evidence" value="ECO:0007669"/>
    <property type="project" value="UniProtKB-KW"/>
</dbReference>
<feature type="non-terminal residue" evidence="11">
    <location>
        <position position="1"/>
    </location>
</feature>
<organism evidence="11">
    <name type="scientific">marine sediment metagenome</name>
    <dbReference type="NCBI Taxonomy" id="412755"/>
    <lineage>
        <taxon>unclassified sequences</taxon>
        <taxon>metagenomes</taxon>
        <taxon>ecological metagenomes</taxon>
    </lineage>
</organism>
<dbReference type="InterPro" id="IPR044068">
    <property type="entry name" value="CB"/>
</dbReference>
<evidence type="ECO:0000256" key="6">
    <source>
        <dbReference type="ARBA" id="ARBA00023125"/>
    </source>
</evidence>
<name>X1QEV9_9ZZZZ</name>
<evidence type="ECO:0008006" key="12">
    <source>
        <dbReference type="Google" id="ProtNLM"/>
    </source>
</evidence>
<dbReference type="PANTHER" id="PTHR30349">
    <property type="entry name" value="PHAGE INTEGRASE-RELATED"/>
    <property type="match status" value="1"/>
</dbReference>
<comment type="caution">
    <text evidence="11">The sequence shown here is derived from an EMBL/GenBank/DDBJ whole genome shotgun (WGS) entry which is preliminary data.</text>
</comment>
<evidence type="ECO:0000256" key="4">
    <source>
        <dbReference type="ARBA" id="ARBA00022829"/>
    </source>
</evidence>
<dbReference type="Gene3D" id="1.10.443.10">
    <property type="entry name" value="Intergrase catalytic core"/>
    <property type="match status" value="1"/>
</dbReference>
<feature type="domain" description="Tyr recombinase" evidence="9">
    <location>
        <begin position="64"/>
        <end position="126"/>
    </location>
</feature>
<dbReference type="PROSITE" id="PS51898">
    <property type="entry name" value="TYR_RECOMBINASE"/>
    <property type="match status" value="1"/>
</dbReference>
<dbReference type="GO" id="GO:0015074">
    <property type="term" value="P:DNA integration"/>
    <property type="evidence" value="ECO:0007669"/>
    <property type="project" value="UniProtKB-KW"/>
</dbReference>
<evidence type="ECO:0000256" key="5">
    <source>
        <dbReference type="ARBA" id="ARBA00022908"/>
    </source>
</evidence>
<dbReference type="GO" id="GO:0051301">
    <property type="term" value="P:cell division"/>
    <property type="evidence" value="ECO:0007669"/>
    <property type="project" value="UniProtKB-KW"/>
</dbReference>
<evidence type="ECO:0000256" key="8">
    <source>
        <dbReference type="ARBA" id="ARBA00023306"/>
    </source>
</evidence>
<evidence type="ECO:0000256" key="7">
    <source>
        <dbReference type="ARBA" id="ARBA00023172"/>
    </source>
</evidence>
<dbReference type="InterPro" id="IPR013762">
    <property type="entry name" value="Integrase-like_cat_sf"/>
</dbReference>
<keyword evidence="7" id="KW-0233">DNA recombination</keyword>
<feature type="domain" description="Core-binding (CB)" evidence="10">
    <location>
        <begin position="1"/>
        <end position="43"/>
    </location>
</feature>
<keyword evidence="5" id="KW-0229">DNA integration</keyword>
<accession>X1QEV9</accession>